<evidence type="ECO:0000259" key="4">
    <source>
        <dbReference type="Pfam" id="PF15902"/>
    </source>
</evidence>
<reference evidence="5 6" key="1">
    <citation type="submission" date="2024-02" db="EMBL/GenBank/DDBJ databases">
        <title>A novel Gemmatimonadota bacterium.</title>
        <authorList>
            <person name="Du Z.-J."/>
            <person name="Ye Y.-Q."/>
        </authorList>
    </citation>
    <scope>NUCLEOTIDE SEQUENCE [LARGE SCALE GENOMIC DNA]</scope>
    <source>
        <strain evidence="5 6">DH-20</strain>
    </source>
</reference>
<evidence type="ECO:0000313" key="5">
    <source>
        <dbReference type="EMBL" id="MEK9500790.1"/>
    </source>
</evidence>
<comment type="caution">
    <text evidence="5">The sequence shown here is derived from an EMBL/GenBank/DDBJ whole genome shotgun (WGS) entry which is preliminary data.</text>
</comment>
<feature type="domain" description="Sortilin N-terminal" evidence="4">
    <location>
        <begin position="74"/>
        <end position="194"/>
    </location>
</feature>
<protein>
    <recommendedName>
        <fullName evidence="4">Sortilin N-terminal domain-containing protein</fullName>
    </recommendedName>
</protein>
<keyword evidence="6" id="KW-1185">Reference proteome</keyword>
<dbReference type="InterPro" id="IPR031778">
    <property type="entry name" value="Sortilin_N"/>
</dbReference>
<dbReference type="InterPro" id="IPR052025">
    <property type="entry name" value="Xyloglucanase_GH74"/>
</dbReference>
<organism evidence="5 6">
    <name type="scientific">Gaopeijia maritima</name>
    <dbReference type="NCBI Taxonomy" id="3119007"/>
    <lineage>
        <taxon>Bacteria</taxon>
        <taxon>Pseudomonadati</taxon>
        <taxon>Gemmatimonadota</taxon>
        <taxon>Longimicrobiia</taxon>
        <taxon>Gaopeijiales</taxon>
        <taxon>Gaopeijiaceae</taxon>
        <taxon>Gaopeijia</taxon>
    </lineage>
</organism>
<gene>
    <name evidence="5" type="ORF">WI372_07365</name>
</gene>
<dbReference type="PANTHER" id="PTHR43739">
    <property type="entry name" value="XYLOGLUCANASE (EUROFUNG)"/>
    <property type="match status" value="1"/>
</dbReference>
<keyword evidence="3" id="KW-0732">Signal</keyword>
<dbReference type="InterPro" id="IPR002860">
    <property type="entry name" value="BNR_rpt"/>
</dbReference>
<dbReference type="InterPro" id="IPR036278">
    <property type="entry name" value="Sialidase_sf"/>
</dbReference>
<feature type="signal peptide" evidence="3">
    <location>
        <begin position="1"/>
        <end position="28"/>
    </location>
</feature>
<evidence type="ECO:0000256" key="2">
    <source>
        <dbReference type="SAM" id="Coils"/>
    </source>
</evidence>
<accession>A0ABU9E7T5</accession>
<feature type="chain" id="PRO_5045452732" description="Sortilin N-terminal domain-containing protein" evidence="3">
    <location>
        <begin position="29"/>
        <end position="1015"/>
    </location>
</feature>
<dbReference type="Pfam" id="PF15902">
    <property type="entry name" value="Sortilin-Vps10"/>
    <property type="match status" value="2"/>
</dbReference>
<dbReference type="SUPFAM" id="SSF50939">
    <property type="entry name" value="Sialidases"/>
    <property type="match status" value="1"/>
</dbReference>
<dbReference type="InterPro" id="IPR015943">
    <property type="entry name" value="WD40/YVTN_repeat-like_dom_sf"/>
</dbReference>
<dbReference type="CDD" id="cd15482">
    <property type="entry name" value="Sialidase_non-viral"/>
    <property type="match status" value="3"/>
</dbReference>
<evidence type="ECO:0000313" key="6">
    <source>
        <dbReference type="Proteomes" id="UP001484239"/>
    </source>
</evidence>
<evidence type="ECO:0000256" key="3">
    <source>
        <dbReference type="SAM" id="SignalP"/>
    </source>
</evidence>
<evidence type="ECO:0000256" key="1">
    <source>
        <dbReference type="ARBA" id="ARBA00022737"/>
    </source>
</evidence>
<keyword evidence="2" id="KW-0175">Coiled coil</keyword>
<keyword evidence="1" id="KW-0677">Repeat</keyword>
<proteinExistence type="predicted"/>
<dbReference type="Proteomes" id="UP001484239">
    <property type="component" value="Unassembled WGS sequence"/>
</dbReference>
<dbReference type="Gene3D" id="2.130.10.10">
    <property type="entry name" value="YVTN repeat-like/Quinoprotein amine dehydrogenase"/>
    <property type="match status" value="5"/>
</dbReference>
<sequence length="1015" mass="110775">MMRITRSLLASLAAVAAVVVGSATPAHAQSPSTAALDGLEPRFIGPAVMSGRIVDLAVVESGTVLYAASSTGGVWKTVDGGVTWDDVFRDEGTHSVGDVAVHPRDTAVVWVGTGERASRQSSGWGDGVYKSTDGGESWTHMGLPDSKHIGRIRMHPDDPDIVFVAAMGHLWGPNEERGLYRSTDGGATWERVLHVDQHTGVVDVIMDPSDPSILYAASYQRERRPWGFHGGGPGSALWKSTDGGDTWTKLTNAGLENGLPTGDIGRIGIDVYASDPRIVYVSVEQGERYNASTAYEQRAAGIYRSEDRGETWEHMSDWNPRPMYASQITVDPNDDQRIYMVNSYSWSDDGGRTFTVPRQTLHGDDRLVWVDPANSDHVIKADDGGLGLSWNRGQTFIYVTNLPVSQWYRVGLDNSFPFRICGGLQDNGSWCGPSSTWRNEGILDQDWIKTGGGDGFRNVFDTTTNRILYNESQYLGLQRIDLVTGESKNIRPNQPEGFIGARRNWTTWPDLDNPEQRLGNAMPPGNWDGPFIISPHDPNTLYAGLDELFVSRDQGDSWTSLGDLTSGVDRRTLEVMGELPDSSTLSLDDGIPYYPTLTEIVESPFEPGVLYVGTDDGQVRVSMDGGQSWDSAAERVPGLPADAWINGIEASRHVAGRLYLVANNYRNDDYANYVWASEDHGESWTRIDGGLPAERVARTLREDPRNPDLLYLGTEIGLFVSFDRGGSWTELRAGMPTMAFNDLVIHPRDNDLVLATHSRGLFILDDVNALQELTAGVMASSAHLFSAEPAYQIRYNGERGHTGDMIFHGENPPAGAILSFWMGEGVDDASLTVHDAAGAEVAAVPVDAPQPGINRAVWNLRMALGTPQEARGGPSGPWVMPGRYTVRLTAGGVTSEQELEVRADPRLDVEPASRARWTAQIEERARIAIEAQDFARRVGAMADEVGEGSPAELREAVAELQREANELRSRAGRLRSAEGWIGPLSADEIALQEFVVSMLATLRAEADALEARIGG</sequence>
<dbReference type="SUPFAM" id="SSF110296">
    <property type="entry name" value="Oligoxyloglucan reducing end-specific cellobiohydrolase"/>
    <property type="match status" value="1"/>
</dbReference>
<feature type="domain" description="Sortilin N-terminal" evidence="4">
    <location>
        <begin position="673"/>
        <end position="758"/>
    </location>
</feature>
<feature type="coiled-coil region" evidence="2">
    <location>
        <begin position="950"/>
        <end position="977"/>
    </location>
</feature>
<dbReference type="RefSeq" id="WP_405286640.1">
    <property type="nucleotide sequence ID" value="NZ_JBBHLI010000003.1"/>
</dbReference>
<dbReference type="EMBL" id="JBBHLI010000003">
    <property type="protein sequence ID" value="MEK9500790.1"/>
    <property type="molecule type" value="Genomic_DNA"/>
</dbReference>
<dbReference type="Pfam" id="PF15899">
    <property type="entry name" value="BNR_6"/>
    <property type="match status" value="1"/>
</dbReference>
<name>A0ABU9E7T5_9BACT</name>
<dbReference type="PANTHER" id="PTHR43739:SF5">
    <property type="entry name" value="EXO-ALPHA-SIALIDASE"/>
    <property type="match status" value="1"/>
</dbReference>